<keyword evidence="6" id="KW-1185">Reference proteome</keyword>
<dbReference type="PRINTS" id="PR00689">
    <property type="entry name" value="ACOABINDINGP"/>
</dbReference>
<feature type="compositionally biased region" description="Polar residues" evidence="2">
    <location>
        <begin position="240"/>
        <end position="259"/>
    </location>
</feature>
<keyword evidence="3" id="KW-0812">Transmembrane</keyword>
<dbReference type="InterPro" id="IPR014352">
    <property type="entry name" value="FERM/acyl-CoA-bd_prot_sf"/>
</dbReference>
<feature type="compositionally biased region" description="Polar residues" evidence="2">
    <location>
        <begin position="154"/>
        <end position="164"/>
    </location>
</feature>
<dbReference type="EMBL" id="VSWD01000003">
    <property type="protein sequence ID" value="KAK3106577.1"/>
    <property type="molecule type" value="Genomic_DNA"/>
</dbReference>
<accession>A0AA88YR63</accession>
<gene>
    <name evidence="5" type="ORF">FSP39_022969</name>
</gene>
<evidence type="ECO:0000256" key="3">
    <source>
        <dbReference type="SAM" id="Phobius"/>
    </source>
</evidence>
<feature type="transmembrane region" description="Helical" evidence="3">
    <location>
        <begin position="541"/>
        <end position="560"/>
    </location>
</feature>
<comment type="caution">
    <text evidence="5">The sequence shown here is derived from an EMBL/GenBank/DDBJ whole genome shotgun (WGS) entry which is preliminary data.</text>
</comment>
<dbReference type="PANTHER" id="PTHR23310:SF77">
    <property type="entry name" value="LD25952P"/>
    <property type="match status" value="1"/>
</dbReference>
<dbReference type="InterPro" id="IPR035984">
    <property type="entry name" value="Acyl-CoA-binding_sf"/>
</dbReference>
<dbReference type="AlphaFoldDB" id="A0AA88YR63"/>
<feature type="region of interest" description="Disordered" evidence="2">
    <location>
        <begin position="135"/>
        <end position="180"/>
    </location>
</feature>
<proteinExistence type="predicted"/>
<evidence type="ECO:0000256" key="1">
    <source>
        <dbReference type="ARBA" id="ARBA00023121"/>
    </source>
</evidence>
<feature type="region of interest" description="Disordered" evidence="2">
    <location>
        <begin position="229"/>
        <end position="315"/>
    </location>
</feature>
<dbReference type="PROSITE" id="PS00880">
    <property type="entry name" value="ACB_1"/>
    <property type="match status" value="1"/>
</dbReference>
<dbReference type="PROSITE" id="PS51228">
    <property type="entry name" value="ACB_2"/>
    <property type="match status" value="1"/>
</dbReference>
<evidence type="ECO:0000313" key="5">
    <source>
        <dbReference type="EMBL" id="KAK3106577.1"/>
    </source>
</evidence>
<dbReference type="Pfam" id="PF00887">
    <property type="entry name" value="ACBP"/>
    <property type="match status" value="1"/>
</dbReference>
<dbReference type="PANTHER" id="PTHR23310">
    <property type="entry name" value="ACYL-COA-BINDING PROTEIN, ACBP"/>
    <property type="match status" value="1"/>
</dbReference>
<keyword evidence="1" id="KW-0446">Lipid-binding</keyword>
<sequence length="562" mass="62700">MKSLRPMIQRPPYIQLEVFDMINSLHGPFQPSYEMMLTFYAHFKQATEGPCTKSKPWSWDIINRKKWDAWNKLGDMPREKAMLVYVEELKKTIKHFTEKGKEMKAQGDPRIVETMPQGDDVRDFLQKLDSFYEAVDENSPVEEARQAQERETNGTESSPSTSDISQDERGIIDGDDEETKKDHSVMLETLIEKQKKIEVMINGLSKELEEDEDDSVDEKENLEIPKVLTNGPVQDGTLKDFNQNLTNQGGKENTRSDAVSTDRLPPFVNGGRMTSESESDEEFCDTSDQPSQEDDMDSSPSSSTPVKISSKKVSNHVHFSNSNSLRTDAEIHHRLMSPVRAPRTQASVPLISHLGISGRRNLGDSLVANAPGEETMNLSYGSDLNLVDSKAVTVNSMNGDVHWSGTVDVGKQYGGGDMSPPGGSTSRGQRSHGAVGGRRGQEIPLHQYQQGDGNNSQGYSSGNGGEGQGSPSPPSQSMEGSINEHIAVALVRLQQDMNDVLSRLSALEANNRSGTNQDQVQSRREGISRWWPFPNMTGRNLFLVLVWPIVVHWILLKMFYRR</sequence>
<dbReference type="GO" id="GO:0006631">
    <property type="term" value="P:fatty acid metabolic process"/>
    <property type="evidence" value="ECO:0007669"/>
    <property type="project" value="TreeGrafter"/>
</dbReference>
<protein>
    <recommendedName>
        <fullName evidence="4">ACB domain-containing protein</fullName>
    </recommendedName>
</protein>
<evidence type="ECO:0000259" key="4">
    <source>
        <dbReference type="PROSITE" id="PS51228"/>
    </source>
</evidence>
<feature type="compositionally biased region" description="Acidic residues" evidence="2">
    <location>
        <begin position="277"/>
        <end position="297"/>
    </location>
</feature>
<feature type="domain" description="ACB" evidence="4">
    <location>
        <begin position="1"/>
        <end position="98"/>
    </location>
</feature>
<keyword evidence="3" id="KW-0472">Membrane</keyword>
<dbReference type="InterPro" id="IPR022408">
    <property type="entry name" value="Acyl-CoA-binding_prot_CS"/>
</dbReference>
<dbReference type="GO" id="GO:0005737">
    <property type="term" value="C:cytoplasm"/>
    <property type="evidence" value="ECO:0007669"/>
    <property type="project" value="TreeGrafter"/>
</dbReference>
<feature type="compositionally biased region" description="Low complexity" evidence="2">
    <location>
        <begin position="447"/>
        <end position="460"/>
    </location>
</feature>
<dbReference type="Gene3D" id="1.20.80.10">
    <property type="match status" value="1"/>
</dbReference>
<organism evidence="5 6">
    <name type="scientific">Pinctada imbricata</name>
    <name type="common">Atlantic pearl-oyster</name>
    <name type="synonym">Pinctada martensii</name>
    <dbReference type="NCBI Taxonomy" id="66713"/>
    <lineage>
        <taxon>Eukaryota</taxon>
        <taxon>Metazoa</taxon>
        <taxon>Spiralia</taxon>
        <taxon>Lophotrochozoa</taxon>
        <taxon>Mollusca</taxon>
        <taxon>Bivalvia</taxon>
        <taxon>Autobranchia</taxon>
        <taxon>Pteriomorphia</taxon>
        <taxon>Pterioida</taxon>
        <taxon>Pterioidea</taxon>
        <taxon>Pteriidae</taxon>
        <taxon>Pinctada</taxon>
    </lineage>
</organism>
<dbReference type="InterPro" id="IPR000582">
    <property type="entry name" value="Acyl-CoA-binding_protein"/>
</dbReference>
<evidence type="ECO:0000313" key="6">
    <source>
        <dbReference type="Proteomes" id="UP001186944"/>
    </source>
</evidence>
<dbReference type="SUPFAM" id="SSF47027">
    <property type="entry name" value="Acyl-CoA binding protein"/>
    <property type="match status" value="1"/>
</dbReference>
<feature type="compositionally biased region" description="Basic and acidic residues" evidence="2">
    <location>
        <begin position="166"/>
        <end position="180"/>
    </location>
</feature>
<reference evidence="5" key="1">
    <citation type="submission" date="2019-08" db="EMBL/GenBank/DDBJ databases">
        <title>The improved chromosome-level genome for the pearl oyster Pinctada fucata martensii using PacBio sequencing and Hi-C.</title>
        <authorList>
            <person name="Zheng Z."/>
        </authorList>
    </citation>
    <scope>NUCLEOTIDE SEQUENCE</scope>
    <source>
        <strain evidence="5">ZZ-2019</strain>
        <tissue evidence="5">Adductor muscle</tissue>
    </source>
</reference>
<dbReference type="Proteomes" id="UP001186944">
    <property type="component" value="Unassembled WGS sequence"/>
</dbReference>
<keyword evidence="3" id="KW-1133">Transmembrane helix</keyword>
<feature type="region of interest" description="Disordered" evidence="2">
    <location>
        <begin position="400"/>
        <end position="479"/>
    </location>
</feature>
<feature type="compositionally biased region" description="Basic and acidic residues" evidence="2">
    <location>
        <begin position="142"/>
        <end position="153"/>
    </location>
</feature>
<dbReference type="GO" id="GO:0000062">
    <property type="term" value="F:fatty-acyl-CoA binding"/>
    <property type="evidence" value="ECO:0007669"/>
    <property type="project" value="InterPro"/>
</dbReference>
<evidence type="ECO:0000256" key="2">
    <source>
        <dbReference type="SAM" id="MobiDB-lite"/>
    </source>
</evidence>
<feature type="compositionally biased region" description="Low complexity" evidence="2">
    <location>
        <begin position="298"/>
        <end position="308"/>
    </location>
</feature>
<name>A0AA88YR63_PINIB</name>